<dbReference type="SUPFAM" id="SSF50370">
    <property type="entry name" value="Ricin B-like lectins"/>
    <property type="match status" value="1"/>
</dbReference>
<dbReference type="SUPFAM" id="SSF63829">
    <property type="entry name" value="Calcium-dependent phosphotriesterase"/>
    <property type="match status" value="1"/>
</dbReference>
<evidence type="ECO:0000259" key="3">
    <source>
        <dbReference type="Pfam" id="PF14200"/>
    </source>
</evidence>
<dbReference type="PROSITE" id="PS50231">
    <property type="entry name" value="RICIN_B_LECTIN"/>
    <property type="match status" value="1"/>
</dbReference>
<evidence type="ECO:0000313" key="4">
    <source>
        <dbReference type="EMBL" id="EOD65526.1"/>
    </source>
</evidence>
<dbReference type="OrthoDB" id="5503950at2"/>
<dbReference type="RefSeq" id="WP_003098769.1">
    <property type="nucleotide sequence ID" value="NZ_AOUO01000394.1"/>
</dbReference>
<dbReference type="Gene3D" id="2.80.10.50">
    <property type="match status" value="1"/>
</dbReference>
<comment type="caution">
    <text evidence="4">The sequence shown here is derived from an EMBL/GenBank/DDBJ whole genome shotgun (WGS) entry which is preliminary data.</text>
</comment>
<dbReference type="Proteomes" id="UP000014139">
    <property type="component" value="Unassembled WGS sequence"/>
</dbReference>
<dbReference type="InterPro" id="IPR035992">
    <property type="entry name" value="Ricin_B-like_lectins"/>
</dbReference>
<feature type="region of interest" description="Disordered" evidence="1">
    <location>
        <begin position="375"/>
        <end position="404"/>
    </location>
</feature>
<proteinExistence type="predicted"/>
<feature type="signal peptide" evidence="2">
    <location>
        <begin position="1"/>
        <end position="26"/>
    </location>
</feature>
<dbReference type="EMBL" id="AOUO01000394">
    <property type="protein sequence ID" value="EOD65526.1"/>
    <property type="molecule type" value="Genomic_DNA"/>
</dbReference>
<dbReference type="InterPro" id="IPR000772">
    <property type="entry name" value="Ricin_B_lectin"/>
</dbReference>
<feature type="chain" id="PRO_5004361512" description="Ricin B lectin domain-containing protein" evidence="2">
    <location>
        <begin position="27"/>
        <end position="1121"/>
    </location>
</feature>
<keyword evidence="5" id="KW-1185">Reference proteome</keyword>
<feature type="region of interest" description="Disordered" evidence="1">
    <location>
        <begin position="33"/>
        <end position="64"/>
    </location>
</feature>
<evidence type="ECO:0000256" key="2">
    <source>
        <dbReference type="SAM" id="SignalP"/>
    </source>
</evidence>
<dbReference type="PATRIC" id="fig|1292037.4.peg.4965"/>
<gene>
    <name evidence="4" type="ORF">H480_26257</name>
</gene>
<feature type="compositionally biased region" description="Pro residues" evidence="1">
    <location>
        <begin position="45"/>
        <end position="54"/>
    </location>
</feature>
<reference evidence="4 5" key="1">
    <citation type="submission" date="2013-02" db="EMBL/GenBank/DDBJ databases">
        <title>Draft genome sequence of Amycolatopsis vancoresmycina strain DSM 44592T.</title>
        <authorList>
            <person name="Kumar S."/>
            <person name="Kaur N."/>
            <person name="Kaur C."/>
            <person name="Raghava G.P.S."/>
            <person name="Mayilraj S."/>
        </authorList>
    </citation>
    <scope>NUCLEOTIDE SEQUENCE [LARGE SCALE GENOMIC DNA]</scope>
    <source>
        <strain evidence="4 5">DSM 44592</strain>
    </source>
</reference>
<sequence>MRRSWPKAAVAALAFLTLAPAMTAAADPDAVPTLPPGAVQANATPAPPADPPAVDPGKRDELLGQGWQRSGDRLWTTSSDASGFHVLVAEAKTGYTWRTAATLGKPNADVDQWIGNACVTGSGQRAVVVYAPRRFTNKEALTGRGGLTAVVDLTTGAITNLPVRTSLAYYNPGCGAGETAALTQEADEDLGKTGVLVVDAATGKLSPRTELAGQVTSATPTAGGFVVADRLGLLKVGDNGSRTRLVKDTGGVPFGVRADSAGGVVFMDRDKDKARVFRVAPGAGVTALASGKFGALDVASGAAGRVFITGKADTLAALPAQVRKLDTPATSEVSTLGEAAVTRTQTQITNADPAVPEQVHIQSQSTKTGKALGFSFNPGSTPKPRWSDTTDPARTCSVPRNNTGVQVYQPKPKQVEWAADMAVKGHLFASRPANWNGNGISAYTPQGMFPPVALSTGGEVPAQIMLGILGQESNLWQASRYALPGETGNALIGNYYGLDIYDADASNDWDIHWDDADCGYGVSQITDGMRLAGHAKPGETLLPANQQIAAGTDYAANVAAGLRILVSKWNLMQSVGMKVNNNDPAKIENWFYATWAYNSGYHNPGEAGTNGAYGLGWLNNPANPRYNPARHPFGSDPHDFAHPQQWPYEEKVLGFATYPPSGFEAPGVEVPFFRAAWWNTEGYRAAAVPAPQLFCTGDNACDWGSSHTPNAPEVAGEPAGPCAHTNSAGQYDLKCWVHTALNYKSDCDNECGHEFIRYDYPDFAAEPANGTSYPPACNTLGLSGDALTVDDVPDATRPIQNPNCNGIGKSFGSFDFAFAKDANGFESSKIDLHQLGGGYGSHFWFSHTRADNAEGRKTQITGTWTFTAIDGLARVKVHIPAHMSDGGTVTYTIDTANGPVAVRAAQSTSTNGWMNLGVFPFKGVPKVHLGTIDQTGDGTEKVAWDAAALEPAYGQDEQGDYNPSFHNDGSKMCLLLRGNTPANGAVVEQRACNAFTTNYWHLNELRTEGSGTSLSHIVQIVDRGSHLCLTVAGGSTASGAAIVEATCDVNDAAQQWSFGTLTNTESFTSEGLHNMKSGLYVGPKDSAKTEGAPMTQRALDLDGDHVLDDTQWWGKFMGTAP</sequence>
<name>R1HZ11_9PSEU</name>
<accession>R1HZ11</accession>
<organism evidence="4 5">
    <name type="scientific">Amycolatopsis vancoresmycina DSM 44592</name>
    <dbReference type="NCBI Taxonomy" id="1292037"/>
    <lineage>
        <taxon>Bacteria</taxon>
        <taxon>Bacillati</taxon>
        <taxon>Actinomycetota</taxon>
        <taxon>Actinomycetes</taxon>
        <taxon>Pseudonocardiales</taxon>
        <taxon>Pseudonocardiaceae</taxon>
        <taxon>Amycolatopsis</taxon>
    </lineage>
</organism>
<dbReference type="Pfam" id="PF14200">
    <property type="entry name" value="RicinB_lectin_2"/>
    <property type="match status" value="1"/>
</dbReference>
<evidence type="ECO:0000256" key="1">
    <source>
        <dbReference type="SAM" id="MobiDB-lite"/>
    </source>
</evidence>
<evidence type="ECO:0000313" key="5">
    <source>
        <dbReference type="Proteomes" id="UP000014139"/>
    </source>
</evidence>
<feature type="compositionally biased region" description="Polar residues" evidence="1">
    <location>
        <begin position="387"/>
        <end position="404"/>
    </location>
</feature>
<protein>
    <recommendedName>
        <fullName evidence="3">Ricin B lectin domain-containing protein</fullName>
    </recommendedName>
</protein>
<dbReference type="AlphaFoldDB" id="R1HZ11"/>
<dbReference type="eggNOG" id="COG0741">
    <property type="taxonomic scope" value="Bacteria"/>
</dbReference>
<dbReference type="CDD" id="cd00161">
    <property type="entry name" value="beta-trefoil_Ricin-like"/>
    <property type="match status" value="1"/>
</dbReference>
<keyword evidence="2" id="KW-0732">Signal</keyword>
<feature type="domain" description="Ricin B lectin" evidence="3">
    <location>
        <begin position="1017"/>
        <end position="1096"/>
    </location>
</feature>